<organism evidence="2 3">
    <name type="scientific">Dreissena polymorpha</name>
    <name type="common">Zebra mussel</name>
    <name type="synonym">Mytilus polymorpha</name>
    <dbReference type="NCBI Taxonomy" id="45954"/>
    <lineage>
        <taxon>Eukaryota</taxon>
        <taxon>Metazoa</taxon>
        <taxon>Spiralia</taxon>
        <taxon>Lophotrochozoa</taxon>
        <taxon>Mollusca</taxon>
        <taxon>Bivalvia</taxon>
        <taxon>Autobranchia</taxon>
        <taxon>Heteroconchia</taxon>
        <taxon>Euheterodonta</taxon>
        <taxon>Imparidentia</taxon>
        <taxon>Neoheterodontei</taxon>
        <taxon>Myida</taxon>
        <taxon>Dreissenoidea</taxon>
        <taxon>Dreissenidae</taxon>
        <taxon>Dreissena</taxon>
    </lineage>
</organism>
<gene>
    <name evidence="2" type="ORF">DPMN_194531</name>
</gene>
<name>A0A9D3Y2M7_DREPO</name>
<evidence type="ECO:0000256" key="1">
    <source>
        <dbReference type="SAM" id="MobiDB-lite"/>
    </source>
</evidence>
<keyword evidence="3" id="KW-1185">Reference proteome</keyword>
<dbReference type="PANTHER" id="PTHR33244:SF3">
    <property type="entry name" value="PEPTIDASE A2 DOMAIN-CONTAINING PROTEIN"/>
    <property type="match status" value="1"/>
</dbReference>
<dbReference type="Proteomes" id="UP000828390">
    <property type="component" value="Unassembled WGS sequence"/>
</dbReference>
<dbReference type="AlphaFoldDB" id="A0A9D3Y2M7"/>
<dbReference type="EMBL" id="JAIWYP010000019">
    <property type="protein sequence ID" value="KAH3692779.1"/>
    <property type="molecule type" value="Genomic_DNA"/>
</dbReference>
<sequence length="225" mass="25765">MKTLIIKCHESRTDPMEAFLEQRNTPRADTKRSPAVMMMNRKLRTMVPSRVKAEPSCESRVNRKKSVKKWFDQKAHYQPKVKIGQSVYCHKQSKKPWQKGIVENINGDRYIVRSEKSGLYARNRVHIRPTKVEVQIREQSPPRYGDMNSETRNQSAPKTHETTRMTATSSAGNTTAASESEPTAASESGPEQIQPKAPRKHSKTPVFRGFYVKSMNSFHMSKTDD</sequence>
<protein>
    <submittedName>
        <fullName evidence="2">Uncharacterized protein</fullName>
    </submittedName>
</protein>
<comment type="caution">
    <text evidence="2">The sequence shown here is derived from an EMBL/GenBank/DDBJ whole genome shotgun (WGS) entry which is preliminary data.</text>
</comment>
<dbReference type="PANTHER" id="PTHR33244">
    <property type="entry name" value="INTEGRASE CATALYTIC DOMAIN-CONTAINING PROTEIN-RELATED"/>
    <property type="match status" value="1"/>
</dbReference>
<feature type="compositionally biased region" description="Polar residues" evidence="1">
    <location>
        <begin position="148"/>
        <end position="157"/>
    </location>
</feature>
<evidence type="ECO:0000313" key="3">
    <source>
        <dbReference type="Proteomes" id="UP000828390"/>
    </source>
</evidence>
<evidence type="ECO:0000313" key="2">
    <source>
        <dbReference type="EMBL" id="KAH3692779.1"/>
    </source>
</evidence>
<reference evidence="2" key="1">
    <citation type="journal article" date="2019" name="bioRxiv">
        <title>The Genome of the Zebra Mussel, Dreissena polymorpha: A Resource for Invasive Species Research.</title>
        <authorList>
            <person name="McCartney M.A."/>
            <person name="Auch B."/>
            <person name="Kono T."/>
            <person name="Mallez S."/>
            <person name="Zhang Y."/>
            <person name="Obille A."/>
            <person name="Becker A."/>
            <person name="Abrahante J.E."/>
            <person name="Garbe J."/>
            <person name="Badalamenti J.P."/>
            <person name="Herman A."/>
            <person name="Mangelson H."/>
            <person name="Liachko I."/>
            <person name="Sullivan S."/>
            <person name="Sone E.D."/>
            <person name="Koren S."/>
            <person name="Silverstein K.A.T."/>
            <person name="Beckman K.B."/>
            <person name="Gohl D.M."/>
        </authorList>
    </citation>
    <scope>NUCLEOTIDE SEQUENCE</scope>
    <source>
        <strain evidence="2">Duluth1</strain>
        <tissue evidence="2">Whole animal</tissue>
    </source>
</reference>
<proteinExistence type="predicted"/>
<feature type="region of interest" description="Disordered" evidence="1">
    <location>
        <begin position="131"/>
        <end position="208"/>
    </location>
</feature>
<accession>A0A9D3Y2M7</accession>
<reference evidence="2" key="2">
    <citation type="submission" date="2020-11" db="EMBL/GenBank/DDBJ databases">
        <authorList>
            <person name="McCartney M.A."/>
            <person name="Auch B."/>
            <person name="Kono T."/>
            <person name="Mallez S."/>
            <person name="Becker A."/>
            <person name="Gohl D.M."/>
            <person name="Silverstein K.A.T."/>
            <person name="Koren S."/>
            <person name="Bechman K.B."/>
            <person name="Herman A."/>
            <person name="Abrahante J.E."/>
            <person name="Garbe J."/>
        </authorList>
    </citation>
    <scope>NUCLEOTIDE SEQUENCE</scope>
    <source>
        <strain evidence="2">Duluth1</strain>
        <tissue evidence="2">Whole animal</tissue>
    </source>
</reference>
<feature type="compositionally biased region" description="Low complexity" evidence="1">
    <location>
        <begin position="166"/>
        <end position="191"/>
    </location>
</feature>